<accession>G8JUB0</accession>
<dbReference type="Pfam" id="PF04768">
    <property type="entry name" value="NAT"/>
    <property type="match status" value="1"/>
</dbReference>
<dbReference type="InterPro" id="IPR006855">
    <property type="entry name" value="Vertebrate-like_GNAT_dom"/>
</dbReference>
<dbReference type="GeneID" id="11471077"/>
<gene>
    <name evidence="16" type="ordered locus">Ecym_6311</name>
</gene>
<dbReference type="EC" id="2.3.1.1" evidence="5 13"/>
<keyword evidence="11 13" id="KW-0012">Acyltransferase</keyword>
<evidence type="ECO:0000256" key="6">
    <source>
        <dbReference type="ARBA" id="ARBA00018802"/>
    </source>
</evidence>
<dbReference type="PANTHER" id="PTHR23342:SF4">
    <property type="entry name" value="AMINO-ACID ACETYLTRANSFERASE, MITOCHONDRIAL"/>
    <property type="match status" value="1"/>
</dbReference>
<keyword evidence="8 13" id="KW-0808">Transferase</keyword>
<name>G8JUB0_ERECY</name>
<dbReference type="PROSITE" id="PS51731">
    <property type="entry name" value="GNAT_NAGS"/>
    <property type="match status" value="1"/>
</dbReference>
<feature type="coiled-coil region" evidence="14">
    <location>
        <begin position="202"/>
        <end position="257"/>
    </location>
</feature>
<comment type="pathway">
    <text evidence="3 13">Amino-acid biosynthesis; L-arginine biosynthesis; N(2)-acetyl-L-ornithine from L-glutamate: step 1/4.</text>
</comment>
<evidence type="ECO:0000256" key="13">
    <source>
        <dbReference type="PIRNR" id="PIRNR007892"/>
    </source>
</evidence>
<feature type="domain" description="N-acetyltransferase" evidence="15">
    <location>
        <begin position="371"/>
        <end position="537"/>
    </location>
</feature>
<dbReference type="PANTHER" id="PTHR23342">
    <property type="entry name" value="N-ACETYLGLUTAMATE SYNTHASE"/>
    <property type="match status" value="1"/>
</dbReference>
<evidence type="ECO:0000256" key="2">
    <source>
        <dbReference type="ARBA" id="ARBA00004173"/>
    </source>
</evidence>
<dbReference type="STRING" id="931890.G8JUB0"/>
<dbReference type="Gene3D" id="3.40.630.30">
    <property type="match status" value="1"/>
</dbReference>
<evidence type="ECO:0000259" key="15">
    <source>
        <dbReference type="PROSITE" id="PS51731"/>
    </source>
</evidence>
<organism evidence="16 17">
    <name type="scientific">Eremothecium cymbalariae (strain CBS 270.75 / DBVPG 7215 / KCTC 17166 / NRRL Y-17582)</name>
    <name type="common">Yeast</name>
    <dbReference type="NCBI Taxonomy" id="931890"/>
    <lineage>
        <taxon>Eukaryota</taxon>
        <taxon>Fungi</taxon>
        <taxon>Dikarya</taxon>
        <taxon>Ascomycota</taxon>
        <taxon>Saccharomycotina</taxon>
        <taxon>Saccharomycetes</taxon>
        <taxon>Saccharomycetales</taxon>
        <taxon>Saccharomycetaceae</taxon>
        <taxon>Eremothecium</taxon>
    </lineage>
</organism>
<dbReference type="OrthoDB" id="5585968at2759"/>
<protein>
    <recommendedName>
        <fullName evidence="6 13">Amino-acid acetyltransferase, mitochondrial</fullName>
        <ecNumber evidence="5 13">2.3.1.1</ecNumber>
    </recommendedName>
    <alternativeName>
        <fullName evidence="13">Glutamate N-acetyltransferase</fullName>
    </alternativeName>
    <alternativeName>
        <fullName evidence="13">N-acetylglutamate synthase</fullName>
    </alternativeName>
</protein>
<proteinExistence type="inferred from homology"/>
<sequence>MIRRWFATKVGYHDPNFKTNQLILSVLKSTATRREAKDYISKYGKPGVLNHCIIYMRDVSSYSQGLIQDLTATIGRLQMLGVSPVVVLSPSPNVTKECNDLRGFLHNYGLKSVPVSNCMSWKENGDVSVKIPELSAVMPIILPFIYDEKLGKTVMVHNKTSFMSQLVSHIPYHIEKFFIINELGGIPSVERHQKSHVFVNLSQEYELLAEQLQKQISDIDALSSLSHTETVETVINRDKLLARKQQLLKHKEDLEMMNAVLTQLSHPSTGLVTNVSSAAVHSKKNPLLHNVLTDRSLISSSLPSFKRRDILHNHAWYELPDTTTKEEPASSNEPIFSTTVLKQGVDIKVYNHSTLTPQNTIGLAPDEFETPLNEKIPTGDKLDLYKIRRVIEKSFGRSLNLEHYLKRINGHIASIIVIGEYEGIAILTHEGPEGRKFAYLDKFAVLPHLRGSLCISDIIFNLMFKKFPHELLWRSKRDNIVNKWYFQRSVAVMDLSLNLGDGDEKNSMFKLFYYGDRDKETFENLNRLKEYAVCIRDIQPSWNDEVT</sequence>
<keyword evidence="14" id="KW-0175">Coiled coil</keyword>
<dbReference type="PIRSF" id="PIRSF007892">
    <property type="entry name" value="NAGS_fungal"/>
    <property type="match status" value="1"/>
</dbReference>
<comment type="catalytic activity">
    <reaction evidence="12 13">
        <text>L-glutamate + acetyl-CoA = N-acetyl-L-glutamate + CoA + H(+)</text>
        <dbReference type="Rhea" id="RHEA:24292"/>
        <dbReference type="ChEBI" id="CHEBI:15378"/>
        <dbReference type="ChEBI" id="CHEBI:29985"/>
        <dbReference type="ChEBI" id="CHEBI:44337"/>
        <dbReference type="ChEBI" id="CHEBI:57287"/>
        <dbReference type="ChEBI" id="CHEBI:57288"/>
        <dbReference type="EC" id="2.3.1.1"/>
    </reaction>
</comment>
<keyword evidence="7 13" id="KW-0028">Amino-acid biosynthesis</keyword>
<keyword evidence="9" id="KW-0809">Transit peptide</keyword>
<evidence type="ECO:0000256" key="1">
    <source>
        <dbReference type="ARBA" id="ARBA00002294"/>
    </source>
</evidence>
<dbReference type="InterPro" id="IPR011190">
    <property type="entry name" value="GlcNAc_Synth_fun"/>
</dbReference>
<dbReference type="GO" id="GO:0006592">
    <property type="term" value="P:ornithine biosynthetic process"/>
    <property type="evidence" value="ECO:0007669"/>
    <property type="project" value="EnsemblFungi"/>
</dbReference>
<evidence type="ECO:0000313" key="17">
    <source>
        <dbReference type="Proteomes" id="UP000006790"/>
    </source>
</evidence>
<evidence type="ECO:0000256" key="3">
    <source>
        <dbReference type="ARBA" id="ARBA00004925"/>
    </source>
</evidence>
<evidence type="ECO:0000256" key="10">
    <source>
        <dbReference type="ARBA" id="ARBA00023128"/>
    </source>
</evidence>
<keyword evidence="17" id="KW-1185">Reference proteome</keyword>
<evidence type="ECO:0000256" key="4">
    <source>
        <dbReference type="ARBA" id="ARBA00008694"/>
    </source>
</evidence>
<dbReference type="GO" id="GO:0006526">
    <property type="term" value="P:L-arginine biosynthetic process"/>
    <property type="evidence" value="ECO:0007669"/>
    <property type="project" value="UniProtKB-UniPathway"/>
</dbReference>
<dbReference type="InParanoid" id="G8JUB0"/>
<evidence type="ECO:0000313" key="16">
    <source>
        <dbReference type="EMBL" id="AET40690.1"/>
    </source>
</evidence>
<comment type="function">
    <text evidence="1 13">N-acetylglutamate synthase involved in arginine biosynthesis.</text>
</comment>
<dbReference type="OMA" id="HAWYELP"/>
<dbReference type="AlphaFoldDB" id="G8JUB0"/>
<keyword evidence="10 13" id="KW-0496">Mitochondrion</keyword>
<dbReference type="Proteomes" id="UP000006790">
    <property type="component" value="Chromosome 6"/>
</dbReference>
<dbReference type="GO" id="GO:0106098">
    <property type="term" value="C:NAGS/NAGK complex"/>
    <property type="evidence" value="ECO:0007669"/>
    <property type="project" value="EnsemblFungi"/>
</dbReference>
<dbReference type="EMBL" id="CP002502">
    <property type="protein sequence ID" value="AET40690.1"/>
    <property type="molecule type" value="Genomic_DNA"/>
</dbReference>
<dbReference type="KEGG" id="erc:Ecym_6311"/>
<evidence type="ECO:0000256" key="11">
    <source>
        <dbReference type="ARBA" id="ARBA00023315"/>
    </source>
</evidence>
<reference evidence="17" key="1">
    <citation type="journal article" date="2012" name="G3 (Bethesda)">
        <title>Pichia sorbitophila, an interspecies yeast hybrid reveals early steps of genome resolution following polyploidization.</title>
        <authorList>
            <person name="Leh Louis V."/>
            <person name="Despons L."/>
            <person name="Friedrich A."/>
            <person name="Martin T."/>
            <person name="Durrens P."/>
            <person name="Casaregola S."/>
            <person name="Neuveglise C."/>
            <person name="Fairhead C."/>
            <person name="Marck C."/>
            <person name="Cruz J.A."/>
            <person name="Straub M.L."/>
            <person name="Kugler V."/>
            <person name="Sacerdot C."/>
            <person name="Uzunov Z."/>
            <person name="Thierry A."/>
            <person name="Weiss S."/>
            <person name="Bleykasten C."/>
            <person name="De Montigny J."/>
            <person name="Jacques N."/>
            <person name="Jung P."/>
            <person name="Lemaire M."/>
            <person name="Mallet S."/>
            <person name="Morel G."/>
            <person name="Richard G.F."/>
            <person name="Sarkar A."/>
            <person name="Savel G."/>
            <person name="Schacherer J."/>
            <person name="Seret M.L."/>
            <person name="Talla E."/>
            <person name="Samson G."/>
            <person name="Jubin C."/>
            <person name="Poulain J."/>
            <person name="Vacherie B."/>
            <person name="Barbe V."/>
            <person name="Pelletier E."/>
            <person name="Sherman D.J."/>
            <person name="Westhof E."/>
            <person name="Weissenbach J."/>
            <person name="Baret P.V."/>
            <person name="Wincker P."/>
            <person name="Gaillardin C."/>
            <person name="Dujon B."/>
            <person name="Souciet J.L."/>
        </authorList>
    </citation>
    <scope>NUCLEOTIDE SEQUENCE [LARGE SCALE GENOMIC DNA]</scope>
    <source>
        <strain evidence="17">CBS 270.75 / DBVPG 7215 / KCTC 17166 / NRRL Y-17582</strain>
    </source>
</reference>
<evidence type="ECO:0000256" key="12">
    <source>
        <dbReference type="ARBA" id="ARBA00048372"/>
    </source>
</evidence>
<comment type="subcellular location">
    <subcellularLocation>
        <location evidence="2 13">Mitochondrion</location>
    </subcellularLocation>
</comment>
<dbReference type="HOGENOM" id="CLU_013088_0_0_1"/>
<evidence type="ECO:0000256" key="5">
    <source>
        <dbReference type="ARBA" id="ARBA00012697"/>
    </source>
</evidence>
<evidence type="ECO:0000256" key="7">
    <source>
        <dbReference type="ARBA" id="ARBA00022605"/>
    </source>
</evidence>
<dbReference type="eggNOG" id="KOG2436">
    <property type="taxonomic scope" value="Eukaryota"/>
</dbReference>
<dbReference type="GO" id="GO:0004042">
    <property type="term" value="F:L-glutamate N-acetyltransferase activity"/>
    <property type="evidence" value="ECO:0007669"/>
    <property type="project" value="EnsemblFungi"/>
</dbReference>
<comment type="similarity">
    <text evidence="4 13">Belongs to the acetyltransferase family.</text>
</comment>
<dbReference type="RefSeq" id="XP_003647507.1">
    <property type="nucleotide sequence ID" value="XM_003647459.1"/>
</dbReference>
<dbReference type="UniPathway" id="UPA00068">
    <property type="reaction ID" value="UER00106"/>
</dbReference>
<evidence type="ECO:0000256" key="8">
    <source>
        <dbReference type="ARBA" id="ARBA00022679"/>
    </source>
</evidence>
<evidence type="ECO:0000256" key="9">
    <source>
        <dbReference type="ARBA" id="ARBA00022946"/>
    </source>
</evidence>
<evidence type="ECO:0000256" key="14">
    <source>
        <dbReference type="SAM" id="Coils"/>
    </source>
</evidence>
<dbReference type="FunCoup" id="G8JUB0">
    <property type="interactions" value="110"/>
</dbReference>